<dbReference type="NCBIfam" id="NF006570">
    <property type="entry name" value="PRK09084.1"/>
    <property type="match status" value="1"/>
</dbReference>
<dbReference type="InterPro" id="IPR001048">
    <property type="entry name" value="Asp/Glu/Uridylate_kinase"/>
</dbReference>
<dbReference type="Gene3D" id="1.20.120.1320">
    <property type="entry name" value="Aspartokinase, catalytic domain"/>
    <property type="match status" value="1"/>
</dbReference>
<dbReference type="Proteomes" id="UP000070299">
    <property type="component" value="Unassembled WGS sequence"/>
</dbReference>
<evidence type="ECO:0000256" key="9">
    <source>
        <dbReference type="RuleBase" id="RU003448"/>
    </source>
</evidence>
<evidence type="ECO:0000256" key="5">
    <source>
        <dbReference type="ARBA" id="ARBA00022777"/>
    </source>
</evidence>
<dbReference type="InterPro" id="IPR042199">
    <property type="entry name" value="AsparK_Bifunc_asparK/hSer_DH"/>
</dbReference>
<comment type="pathway">
    <text evidence="10">Amino-acid biosynthesis; L-threonine biosynthesis; L-threonine from L-aspartate: step 1/5.</text>
</comment>
<dbReference type="InterPro" id="IPR045865">
    <property type="entry name" value="ACT-like_dom_sf"/>
</dbReference>
<dbReference type="EC" id="2.7.2.4" evidence="9"/>
<dbReference type="Gene3D" id="3.40.1160.10">
    <property type="entry name" value="Acetylglutamate kinase-like"/>
    <property type="match status" value="1"/>
</dbReference>
<comment type="pathway">
    <text evidence="1 10">Amino-acid biosynthesis; L-lysine biosynthesis via DAP pathway; (S)-tetrahydrodipicolinate from L-aspartate: step 1/4.</text>
</comment>
<dbReference type="InterPro" id="IPR036393">
    <property type="entry name" value="AceGlu_kinase-like_sf"/>
</dbReference>
<dbReference type="PROSITE" id="PS00324">
    <property type="entry name" value="ASPARTOKINASE"/>
    <property type="match status" value="1"/>
</dbReference>
<evidence type="ECO:0000256" key="8">
    <source>
        <dbReference type="PIRSR" id="PIRSR000726-1"/>
    </source>
</evidence>
<comment type="similarity">
    <text evidence="2 9">Belongs to the aspartokinase family.</text>
</comment>
<dbReference type="GO" id="GO:0004072">
    <property type="term" value="F:aspartate kinase activity"/>
    <property type="evidence" value="ECO:0007669"/>
    <property type="project" value="UniProtKB-EC"/>
</dbReference>
<comment type="catalytic activity">
    <reaction evidence="7 9">
        <text>L-aspartate + ATP = 4-phospho-L-aspartate + ADP</text>
        <dbReference type="Rhea" id="RHEA:23776"/>
        <dbReference type="ChEBI" id="CHEBI:29991"/>
        <dbReference type="ChEBI" id="CHEBI:30616"/>
        <dbReference type="ChEBI" id="CHEBI:57535"/>
        <dbReference type="ChEBI" id="CHEBI:456216"/>
        <dbReference type="EC" id="2.7.2.4"/>
    </reaction>
</comment>
<dbReference type="CDD" id="cd04932">
    <property type="entry name" value="ACT_AKiii-LysC-EC_1"/>
    <property type="match status" value="1"/>
</dbReference>
<feature type="binding site" evidence="8">
    <location>
        <position position="231"/>
    </location>
    <ligand>
        <name>ATP</name>
        <dbReference type="ChEBI" id="CHEBI:30616"/>
    </ligand>
</feature>
<proteinExistence type="inferred from homology"/>
<keyword evidence="14" id="KW-1185">Reference proteome</keyword>
<keyword evidence="5 9" id="KW-0418">Kinase</keyword>
<dbReference type="STRING" id="1799789.AX660_15970"/>
<feature type="binding site" evidence="8">
    <location>
        <position position="226"/>
    </location>
    <ligand>
        <name>ATP</name>
        <dbReference type="ChEBI" id="CHEBI:30616"/>
    </ligand>
</feature>
<evidence type="ECO:0000256" key="6">
    <source>
        <dbReference type="ARBA" id="ARBA00022840"/>
    </source>
</evidence>
<accession>A0A136A044</accession>
<protein>
    <recommendedName>
        <fullName evidence="9">Aspartokinase</fullName>
        <ecNumber evidence="9">2.7.2.4</ecNumber>
    </recommendedName>
</protein>
<evidence type="ECO:0000256" key="3">
    <source>
        <dbReference type="ARBA" id="ARBA00022679"/>
    </source>
</evidence>
<dbReference type="SUPFAM" id="SSF55021">
    <property type="entry name" value="ACT-like"/>
    <property type="match status" value="2"/>
</dbReference>
<evidence type="ECO:0000256" key="2">
    <source>
        <dbReference type="ARBA" id="ARBA00010122"/>
    </source>
</evidence>
<name>A0A136A044_9ALTE</name>
<dbReference type="GO" id="GO:0005829">
    <property type="term" value="C:cytosol"/>
    <property type="evidence" value="ECO:0007669"/>
    <property type="project" value="TreeGrafter"/>
</dbReference>
<evidence type="ECO:0000256" key="4">
    <source>
        <dbReference type="ARBA" id="ARBA00022741"/>
    </source>
</evidence>
<dbReference type="PIRSF" id="PIRSF000726">
    <property type="entry name" value="Asp_kin"/>
    <property type="match status" value="1"/>
</dbReference>
<dbReference type="InterPro" id="IPR047962">
    <property type="entry name" value="LysC_ACT_2"/>
</dbReference>
<dbReference type="SUPFAM" id="SSF53633">
    <property type="entry name" value="Carbamate kinase-like"/>
    <property type="match status" value="1"/>
</dbReference>
<dbReference type="PANTHER" id="PTHR21499:SF59">
    <property type="entry name" value="ASPARTOKINASE"/>
    <property type="match status" value="1"/>
</dbReference>
<dbReference type="EMBL" id="LSNE01000006">
    <property type="protein sequence ID" value="KXI28584.1"/>
    <property type="molecule type" value="Genomic_DNA"/>
</dbReference>
<feature type="binding site" evidence="8">
    <location>
        <begin position="6"/>
        <end position="9"/>
    </location>
    <ligand>
        <name>ATP</name>
        <dbReference type="ChEBI" id="CHEBI:30616"/>
    </ligand>
</feature>
<feature type="binding site" evidence="8">
    <location>
        <begin position="220"/>
        <end position="221"/>
    </location>
    <ligand>
        <name>ATP</name>
        <dbReference type="ChEBI" id="CHEBI:30616"/>
    </ligand>
</feature>
<dbReference type="UniPathway" id="UPA00050">
    <property type="reaction ID" value="UER00461"/>
</dbReference>
<organism evidence="13 14">
    <name type="scientific">Paraglaciecola hydrolytica</name>
    <dbReference type="NCBI Taxonomy" id="1799789"/>
    <lineage>
        <taxon>Bacteria</taxon>
        <taxon>Pseudomonadati</taxon>
        <taxon>Pseudomonadota</taxon>
        <taxon>Gammaproteobacteria</taxon>
        <taxon>Alteromonadales</taxon>
        <taxon>Alteromonadaceae</taxon>
        <taxon>Paraglaciecola</taxon>
    </lineage>
</organism>
<dbReference type="InterPro" id="IPR018042">
    <property type="entry name" value="Aspartate_kinase_CS"/>
</dbReference>
<evidence type="ECO:0000256" key="10">
    <source>
        <dbReference type="RuleBase" id="RU004249"/>
    </source>
</evidence>
<dbReference type="InterPro" id="IPR005260">
    <property type="entry name" value="Asp_kin_monofn"/>
</dbReference>
<evidence type="ECO:0000313" key="13">
    <source>
        <dbReference type="EMBL" id="KXI28584.1"/>
    </source>
</evidence>
<dbReference type="UniPathway" id="UPA00051">
    <property type="reaction ID" value="UER00462"/>
</dbReference>
<dbReference type="GO" id="GO:0009090">
    <property type="term" value="P:homoserine biosynthetic process"/>
    <property type="evidence" value="ECO:0007669"/>
    <property type="project" value="TreeGrafter"/>
</dbReference>
<dbReference type="Gene3D" id="3.30.70.260">
    <property type="match status" value="2"/>
</dbReference>
<feature type="binding site" evidence="8">
    <location>
        <begin position="256"/>
        <end position="257"/>
    </location>
    <ligand>
        <name>ATP</name>
        <dbReference type="ChEBI" id="CHEBI:30616"/>
    </ligand>
</feature>
<dbReference type="InterPro" id="IPR001341">
    <property type="entry name" value="Asp_kinase"/>
</dbReference>
<evidence type="ECO:0000256" key="7">
    <source>
        <dbReference type="ARBA" id="ARBA00047872"/>
    </source>
</evidence>
<evidence type="ECO:0000256" key="1">
    <source>
        <dbReference type="ARBA" id="ARBA00004766"/>
    </source>
</evidence>
<evidence type="ECO:0000259" key="12">
    <source>
        <dbReference type="Pfam" id="PF22468"/>
    </source>
</evidence>
<dbReference type="GO" id="GO:0009089">
    <property type="term" value="P:lysine biosynthetic process via diaminopimelate"/>
    <property type="evidence" value="ECO:0007669"/>
    <property type="project" value="UniProtKB-UniPathway"/>
</dbReference>
<dbReference type="AlphaFoldDB" id="A0A136A044"/>
<dbReference type="NCBIfam" id="TIGR00657">
    <property type="entry name" value="asp_kinases"/>
    <property type="match status" value="1"/>
</dbReference>
<dbReference type="UniPathway" id="UPA00034">
    <property type="reaction ID" value="UER00015"/>
</dbReference>
<reference evidence="14" key="1">
    <citation type="submission" date="2016-02" db="EMBL/GenBank/DDBJ databases">
        <authorList>
            <person name="Schultz-Johansen M."/>
            <person name="Glaring M.A."/>
            <person name="Bech P.K."/>
            <person name="Stougaard P."/>
        </authorList>
    </citation>
    <scope>NUCLEOTIDE SEQUENCE [LARGE SCALE GENOMIC DNA]</scope>
    <source>
        <strain evidence="14">S66</strain>
    </source>
</reference>
<keyword evidence="10" id="KW-0028">Amino-acid biosynthesis</keyword>
<feature type="domain" description="Aspartate/glutamate/uridylate kinase" evidence="11">
    <location>
        <begin position="1"/>
        <end position="276"/>
    </location>
</feature>
<comment type="caution">
    <text evidence="13">The sequence shown here is derived from an EMBL/GenBank/DDBJ whole genome shotgun (WGS) entry which is preliminary data.</text>
</comment>
<feature type="binding site" evidence="8">
    <location>
        <position position="43"/>
    </location>
    <ligand>
        <name>substrate</name>
    </ligand>
</feature>
<dbReference type="GO" id="GO:0009088">
    <property type="term" value="P:threonine biosynthetic process"/>
    <property type="evidence" value="ECO:0007669"/>
    <property type="project" value="UniProtKB-UniPathway"/>
</dbReference>
<feature type="domain" description="Aspartokinase ACT" evidence="12">
    <location>
        <begin position="386"/>
        <end position="444"/>
    </location>
</feature>
<dbReference type="InterPro" id="IPR054352">
    <property type="entry name" value="ACT_Aspartokinase"/>
</dbReference>
<feature type="binding site" evidence="8">
    <location>
        <position position="118"/>
    </location>
    <ligand>
        <name>substrate</name>
    </ligand>
</feature>
<dbReference type="CDD" id="cd04917">
    <property type="entry name" value="ACT_AKiii-LysC-EC_2"/>
    <property type="match status" value="1"/>
</dbReference>
<evidence type="ECO:0000259" key="11">
    <source>
        <dbReference type="Pfam" id="PF00696"/>
    </source>
</evidence>
<dbReference type="Pfam" id="PF00696">
    <property type="entry name" value="AA_kinase"/>
    <property type="match status" value="1"/>
</dbReference>
<dbReference type="OrthoDB" id="9799110at2"/>
<keyword evidence="3 9" id="KW-0808">Transferase</keyword>
<dbReference type="GO" id="GO:0005524">
    <property type="term" value="F:ATP binding"/>
    <property type="evidence" value="ECO:0007669"/>
    <property type="project" value="UniProtKB-KW"/>
</dbReference>
<dbReference type="PANTHER" id="PTHR21499">
    <property type="entry name" value="ASPARTATE KINASE"/>
    <property type="match status" value="1"/>
</dbReference>
<sequence length="446" mass="48448">MLNVAKFGGTSVANFAAMQNCANIVKDNANTKVVVVSASAGVTNLLVDIAHTAMTTEQTSAKIAQISDIQFAILHALKDPQEVSDKLTELLDSLKELALHEELLHRPDLKDALLSHGERLSSLLFSAVLKQNGLSASNFDVRKILRTDSEYGQAAPQLSEIKQAAQCLMLPELAKSVLVTQGFIGSDEHGNTTTLGRGGSDFTAALLAEALDAATCEIWTDVIGVYTTDPRITSAAKPLPELSFEEAAEMATFGAKVLHPATMEPALRQNIKVFVGSSKEPEKGGTWIVRDCKSEPAYRAITRRKDQVMVTVKTPKMMFAQGFLQKVFTIIAQHKLSVDLVTTSEISVSFTLDNPPNSVLQRLNRETIEELSQFCDVLMEDNYDLVTVVGNNMHSAAGVSSKIFTAISDYNLRMICYGANPHNMSFLVGNGDSTDVVKVLHKALFE</sequence>
<gene>
    <name evidence="13" type="ORF">AX660_15970</name>
</gene>
<dbReference type="RefSeq" id="WP_068377651.1">
    <property type="nucleotide sequence ID" value="NZ_LSNE01000006.1"/>
</dbReference>
<comment type="pathway">
    <text evidence="10">Amino-acid biosynthesis; L-methionine biosynthesis via de novo pathway; L-homoserine from L-aspartate: step 1/3.</text>
</comment>
<keyword evidence="4 8" id="KW-0547">Nucleotide-binding</keyword>
<keyword evidence="6 8" id="KW-0067">ATP-binding</keyword>
<dbReference type="Pfam" id="PF22468">
    <property type="entry name" value="ACT_9"/>
    <property type="match status" value="1"/>
</dbReference>
<evidence type="ECO:0000313" key="14">
    <source>
        <dbReference type="Proteomes" id="UP000070299"/>
    </source>
</evidence>